<gene>
    <name evidence="1" type="ORF">PGQ11_010185</name>
</gene>
<organism evidence="1 2">
    <name type="scientific">Apiospora arundinis</name>
    <dbReference type="NCBI Taxonomy" id="335852"/>
    <lineage>
        <taxon>Eukaryota</taxon>
        <taxon>Fungi</taxon>
        <taxon>Dikarya</taxon>
        <taxon>Ascomycota</taxon>
        <taxon>Pezizomycotina</taxon>
        <taxon>Sordariomycetes</taxon>
        <taxon>Xylariomycetidae</taxon>
        <taxon>Amphisphaeriales</taxon>
        <taxon>Apiosporaceae</taxon>
        <taxon>Apiospora</taxon>
    </lineage>
</organism>
<name>A0ABR2I9H5_9PEZI</name>
<keyword evidence="2" id="KW-1185">Reference proteome</keyword>
<protein>
    <submittedName>
        <fullName evidence="1">Uncharacterized protein</fullName>
    </submittedName>
</protein>
<evidence type="ECO:0000313" key="1">
    <source>
        <dbReference type="EMBL" id="KAK8859451.1"/>
    </source>
</evidence>
<proteinExistence type="predicted"/>
<dbReference type="EMBL" id="JAPCWZ010000006">
    <property type="protein sequence ID" value="KAK8859451.1"/>
    <property type="molecule type" value="Genomic_DNA"/>
</dbReference>
<accession>A0ABR2I9H5</accession>
<comment type="caution">
    <text evidence="1">The sequence shown here is derived from an EMBL/GenBank/DDBJ whole genome shotgun (WGS) entry which is preliminary data.</text>
</comment>
<reference evidence="1 2" key="1">
    <citation type="journal article" date="2024" name="IMA Fungus">
        <title>Apiospora arundinis, a panoply of carbohydrate-active enzymes and secondary metabolites.</title>
        <authorList>
            <person name="Sorensen T."/>
            <person name="Petersen C."/>
            <person name="Muurmann A.T."/>
            <person name="Christiansen J.V."/>
            <person name="Brundto M.L."/>
            <person name="Overgaard C.K."/>
            <person name="Boysen A.T."/>
            <person name="Wollenberg R.D."/>
            <person name="Larsen T.O."/>
            <person name="Sorensen J.L."/>
            <person name="Nielsen K.L."/>
            <person name="Sondergaard T.E."/>
        </authorList>
    </citation>
    <scope>NUCLEOTIDE SEQUENCE [LARGE SCALE GENOMIC DNA]</scope>
    <source>
        <strain evidence="1 2">AAU 773</strain>
    </source>
</reference>
<evidence type="ECO:0000313" key="2">
    <source>
        <dbReference type="Proteomes" id="UP001390339"/>
    </source>
</evidence>
<dbReference type="Proteomes" id="UP001390339">
    <property type="component" value="Unassembled WGS sequence"/>
</dbReference>
<sequence length="261" mass="29107">MIYGGDDVNESGPITRGDNLDRAIQSFTLLLSNIKSAGLPPCICSMRDLHTRAPEGTRWLSTQILYPIQTPTLNHENLVLRKQLLAIETAREDSGLIRTGSLGSSRKDISAELEVIEDLIADACASFSWFSWVLDFKLQIRCFQLASTLYRSLVLAIYGPHALHKVELVAYNSLVSEPLFDTHFFAGRTASLLDYICHMLEPLLDFEPKQLDGNELGISDSTPPGLFEDVMKHTIQLAAKLCLTDRRCLWKSLPPGSNFDP</sequence>